<dbReference type="WBParaSite" id="TCONS_00002246.p1">
    <property type="protein sequence ID" value="TCONS_00002246.p1"/>
    <property type="gene ID" value="XLOC_002118"/>
</dbReference>
<dbReference type="AlphaFoldDB" id="A0A0K0E104"/>
<dbReference type="Gene3D" id="1.10.225.10">
    <property type="entry name" value="Saposin-like"/>
    <property type="match status" value="1"/>
</dbReference>
<proteinExistence type="predicted"/>
<evidence type="ECO:0000313" key="5">
    <source>
        <dbReference type="WBParaSite" id="SSTP_0000316600.1"/>
    </source>
</evidence>
<dbReference type="PROSITE" id="PS50015">
    <property type="entry name" value="SAP_B"/>
    <property type="match status" value="1"/>
</dbReference>
<dbReference type="SUPFAM" id="SSF47862">
    <property type="entry name" value="Saposin"/>
    <property type="match status" value="1"/>
</dbReference>
<dbReference type="SMART" id="SM00741">
    <property type="entry name" value="SapB"/>
    <property type="match status" value="1"/>
</dbReference>
<keyword evidence="4" id="KW-1185">Reference proteome</keyword>
<dbReference type="WBParaSite" id="SSTP_0000316600.1">
    <property type="protein sequence ID" value="SSTP_0000316600.1"/>
    <property type="gene ID" value="SSTP_0000316600"/>
</dbReference>
<evidence type="ECO:0000259" key="3">
    <source>
        <dbReference type="PROSITE" id="PS50015"/>
    </source>
</evidence>
<feature type="domain" description="Saposin B-type" evidence="3">
    <location>
        <begin position="26"/>
        <end position="109"/>
    </location>
</feature>
<feature type="chain" id="PRO_5005327368" evidence="2">
    <location>
        <begin position="24"/>
        <end position="109"/>
    </location>
</feature>
<evidence type="ECO:0000256" key="2">
    <source>
        <dbReference type="SAM" id="SignalP"/>
    </source>
</evidence>
<evidence type="ECO:0000256" key="1">
    <source>
        <dbReference type="ARBA" id="ARBA00023157"/>
    </source>
</evidence>
<evidence type="ECO:0000313" key="6">
    <source>
        <dbReference type="WBParaSite" id="TCONS_00002246.p1"/>
    </source>
</evidence>
<dbReference type="InterPro" id="IPR008139">
    <property type="entry name" value="SaposinB_dom"/>
</dbReference>
<feature type="signal peptide" evidence="2">
    <location>
        <begin position="1"/>
        <end position="23"/>
    </location>
</feature>
<keyword evidence="2" id="KW-0732">Signal</keyword>
<organism evidence="5">
    <name type="scientific">Strongyloides stercoralis</name>
    <name type="common">Threadworm</name>
    <dbReference type="NCBI Taxonomy" id="6248"/>
    <lineage>
        <taxon>Eukaryota</taxon>
        <taxon>Metazoa</taxon>
        <taxon>Ecdysozoa</taxon>
        <taxon>Nematoda</taxon>
        <taxon>Chromadorea</taxon>
        <taxon>Rhabditida</taxon>
        <taxon>Tylenchina</taxon>
        <taxon>Panagrolaimomorpha</taxon>
        <taxon>Strongyloidoidea</taxon>
        <taxon>Strongyloididae</taxon>
        <taxon>Strongyloides</taxon>
    </lineage>
</organism>
<dbReference type="Proteomes" id="UP000035681">
    <property type="component" value="Unplaced"/>
</dbReference>
<reference evidence="5" key="1">
    <citation type="submission" date="2015-08" db="UniProtKB">
        <authorList>
            <consortium name="WormBaseParasite"/>
        </authorList>
    </citation>
    <scope>IDENTIFICATION</scope>
</reference>
<accession>A0A0K0E104</accession>
<dbReference type="InterPro" id="IPR011001">
    <property type="entry name" value="Saposin-like"/>
</dbReference>
<sequence>MFLSKGIILILIHIFVFLKHVENSETFNECLLCKHIIELAESHFHKNEPKDFVLEELESECLYAGSLYGGRSATMYCINQVKKNINLIYDDFEEKMNFEEICHQLGDCK</sequence>
<dbReference type="STRING" id="6248.A0A0K0E104"/>
<evidence type="ECO:0000313" key="4">
    <source>
        <dbReference type="Proteomes" id="UP000035681"/>
    </source>
</evidence>
<name>A0A0K0E104_STRER</name>
<keyword evidence="1" id="KW-1015">Disulfide bond</keyword>
<protein>
    <submittedName>
        <fullName evidence="6">O-acyltransferase</fullName>
    </submittedName>
    <submittedName>
        <fullName evidence="5">Saposin B-type domain-containing protein</fullName>
    </submittedName>
</protein>